<evidence type="ECO:0000313" key="12">
    <source>
        <dbReference type="Proteomes" id="UP000095468"/>
    </source>
</evidence>
<comment type="catalytic activity">
    <reaction evidence="1 9">
        <text>1-(5-phospho-beta-D-ribosyl)-5-[(5-phospho-beta-D-ribosylamino)methylideneamino]imidazole-4-carboxamide = 5-[(5-phospho-1-deoxy-D-ribulos-1-ylimino)methylamino]-1-(5-phospho-beta-D-ribosyl)imidazole-4-carboxamide</text>
        <dbReference type="Rhea" id="RHEA:15469"/>
        <dbReference type="ChEBI" id="CHEBI:58435"/>
        <dbReference type="ChEBI" id="CHEBI:58525"/>
        <dbReference type="EC" id="5.3.1.16"/>
    </reaction>
</comment>
<evidence type="ECO:0000256" key="1">
    <source>
        <dbReference type="ARBA" id="ARBA00000901"/>
    </source>
</evidence>
<evidence type="ECO:0000313" key="11">
    <source>
        <dbReference type="EMBL" id="CUN68830.1"/>
    </source>
</evidence>
<dbReference type="EMBL" id="CYYP01000003">
    <property type="protein sequence ID" value="CUN68830.1"/>
    <property type="molecule type" value="Genomic_DNA"/>
</dbReference>
<reference evidence="11 12" key="1">
    <citation type="submission" date="2015-09" db="EMBL/GenBank/DDBJ databases">
        <authorList>
            <consortium name="Pathogen Informatics"/>
        </authorList>
    </citation>
    <scope>NUCLEOTIDE SEQUENCE [LARGE SCALE GENOMIC DNA]</scope>
    <source>
        <strain evidence="11 12">2789STDY5608823</strain>
    </source>
</reference>
<dbReference type="InterPro" id="IPR023016">
    <property type="entry name" value="HisA/PriA"/>
</dbReference>
<dbReference type="InterPro" id="IPR006062">
    <property type="entry name" value="His_biosynth"/>
</dbReference>
<comment type="similarity">
    <text evidence="4 9 10">Belongs to the HisA/HisF family.</text>
</comment>
<dbReference type="InterPro" id="IPR044524">
    <property type="entry name" value="Isoase_HisA-like"/>
</dbReference>
<evidence type="ECO:0000256" key="6">
    <source>
        <dbReference type="ARBA" id="ARBA00022605"/>
    </source>
</evidence>
<protein>
    <recommendedName>
        <fullName evidence="9">1-(5-phosphoribosyl)-5-[(5-phosphoribosylamino)methylideneamino] imidazole-4-carboxamide isomerase</fullName>
        <ecNumber evidence="9">5.3.1.16</ecNumber>
    </recommendedName>
    <alternativeName>
        <fullName evidence="9">Phosphoribosylformimino-5-aminoimidazole carboxamide ribotide isomerase</fullName>
    </alternativeName>
</protein>
<dbReference type="InterPro" id="IPR011060">
    <property type="entry name" value="RibuloseP-bd_barrel"/>
</dbReference>
<evidence type="ECO:0000256" key="9">
    <source>
        <dbReference type="HAMAP-Rule" id="MF_01014"/>
    </source>
</evidence>
<dbReference type="EC" id="5.3.1.16" evidence="9"/>
<comment type="pathway">
    <text evidence="3 9">Amino-acid biosynthesis; L-histidine biosynthesis; L-histidine from 5-phospho-alpha-D-ribose 1-diphosphate: step 4/9.</text>
</comment>
<evidence type="ECO:0000256" key="7">
    <source>
        <dbReference type="ARBA" id="ARBA00023102"/>
    </source>
</evidence>
<keyword evidence="7 9" id="KW-0368">Histidine biosynthesis</keyword>
<evidence type="ECO:0000256" key="2">
    <source>
        <dbReference type="ARBA" id="ARBA00004496"/>
    </source>
</evidence>
<dbReference type="GO" id="GO:0000105">
    <property type="term" value="P:L-histidine biosynthetic process"/>
    <property type="evidence" value="ECO:0007669"/>
    <property type="project" value="UniProtKB-UniRule"/>
</dbReference>
<sequence length="247" mass="25448">MILFPAIDLIGGKVVRLERGDRSRCKVYSDDPVAVARSFAEQGASWVHVVDLSAAFGEDEDTCAANSAAIKAICGVDGLSVDVGGGVRSLARIDELAGYGARRIALGTVLVTEPGFAEVAAQGFGEPLVADIAARDGQVKVNGWRDGAGVALDDAVAQLTELGFKHLVYTDIARDGMQTGIDVAAYRHMAEVAGFPVVASGGISTLDDIRALAAVGEGAIEGAITGRALYEGNFTLAQALAAARGEE</sequence>
<dbReference type="FunFam" id="3.20.20.70:FF:000009">
    <property type="entry name" value="1-(5-phosphoribosyl)-5-[(5-phosphoribosylamino)methylideneamino] imidazole-4-carboxamide isomerase"/>
    <property type="match status" value="1"/>
</dbReference>
<keyword evidence="8 9" id="KW-0413">Isomerase</keyword>
<comment type="caution">
    <text evidence="9">Lacks conserved residue(s) required for the propagation of feature annotation.</text>
</comment>
<evidence type="ECO:0000256" key="4">
    <source>
        <dbReference type="ARBA" id="ARBA00009667"/>
    </source>
</evidence>
<dbReference type="UniPathway" id="UPA00031">
    <property type="reaction ID" value="UER00009"/>
</dbReference>
<name>A0A173YZA9_9ACTN</name>
<dbReference type="SUPFAM" id="SSF51366">
    <property type="entry name" value="Ribulose-phoshate binding barrel"/>
    <property type="match status" value="1"/>
</dbReference>
<dbReference type="GO" id="GO:0003949">
    <property type="term" value="F:1-(5-phosphoribosyl)-5-[(5-phosphoribosylamino)methylideneamino]imidazole-4-carboxamide isomerase activity"/>
    <property type="evidence" value="ECO:0007669"/>
    <property type="project" value="UniProtKB-UniRule"/>
</dbReference>
<organism evidence="11 12">
    <name type="scientific">Collinsella aerofaciens</name>
    <dbReference type="NCBI Taxonomy" id="74426"/>
    <lineage>
        <taxon>Bacteria</taxon>
        <taxon>Bacillati</taxon>
        <taxon>Actinomycetota</taxon>
        <taxon>Coriobacteriia</taxon>
        <taxon>Coriobacteriales</taxon>
        <taxon>Coriobacteriaceae</taxon>
        <taxon>Collinsella</taxon>
    </lineage>
</organism>
<comment type="subcellular location">
    <subcellularLocation>
        <location evidence="2 9">Cytoplasm</location>
    </subcellularLocation>
</comment>
<dbReference type="Gene3D" id="3.20.20.70">
    <property type="entry name" value="Aldolase class I"/>
    <property type="match status" value="1"/>
</dbReference>
<dbReference type="InterPro" id="IPR013785">
    <property type="entry name" value="Aldolase_TIM"/>
</dbReference>
<evidence type="ECO:0000256" key="10">
    <source>
        <dbReference type="RuleBase" id="RU003657"/>
    </source>
</evidence>
<evidence type="ECO:0000256" key="5">
    <source>
        <dbReference type="ARBA" id="ARBA00022490"/>
    </source>
</evidence>
<proteinExistence type="inferred from homology"/>
<dbReference type="GO" id="GO:0000162">
    <property type="term" value="P:L-tryptophan biosynthetic process"/>
    <property type="evidence" value="ECO:0007669"/>
    <property type="project" value="TreeGrafter"/>
</dbReference>
<dbReference type="HAMAP" id="MF_01014">
    <property type="entry name" value="HisA"/>
    <property type="match status" value="1"/>
</dbReference>
<feature type="active site" description="Proton acceptor" evidence="9">
    <location>
        <position position="8"/>
    </location>
</feature>
<dbReference type="AlphaFoldDB" id="A0A173YZA9"/>
<dbReference type="PANTHER" id="PTHR43090">
    <property type="entry name" value="1-(5-PHOSPHORIBOSYL)-5-[(5-PHOSPHORIBOSYLAMINO)METHYLIDENEAMINO] IMIDAZOLE-4-CARBOXAMIDE ISOMERASE"/>
    <property type="match status" value="1"/>
</dbReference>
<accession>A0A173YZA9</accession>
<dbReference type="RefSeq" id="WP_055285581.1">
    <property type="nucleotide sequence ID" value="NZ_CYYP01000003.1"/>
</dbReference>
<dbReference type="GO" id="GO:0005737">
    <property type="term" value="C:cytoplasm"/>
    <property type="evidence" value="ECO:0007669"/>
    <property type="project" value="UniProtKB-SubCell"/>
</dbReference>
<dbReference type="PANTHER" id="PTHR43090:SF2">
    <property type="entry name" value="1-(5-PHOSPHORIBOSYL)-5-[(5-PHOSPHORIBOSYLAMINO)METHYLIDENEAMINO] IMIDAZOLE-4-CARBOXAMIDE ISOMERASE"/>
    <property type="match status" value="1"/>
</dbReference>
<evidence type="ECO:0000256" key="8">
    <source>
        <dbReference type="ARBA" id="ARBA00023235"/>
    </source>
</evidence>
<evidence type="ECO:0000256" key="3">
    <source>
        <dbReference type="ARBA" id="ARBA00005133"/>
    </source>
</evidence>
<keyword evidence="6 9" id="KW-0028">Amino-acid biosynthesis</keyword>
<keyword evidence="5 9" id="KW-0963">Cytoplasm</keyword>
<dbReference type="Proteomes" id="UP000095468">
    <property type="component" value="Unassembled WGS sequence"/>
</dbReference>
<gene>
    <name evidence="9 11" type="primary">hisA</name>
    <name evidence="11" type="ORF">ERS852381_00549</name>
</gene>
<dbReference type="CDD" id="cd04732">
    <property type="entry name" value="HisA"/>
    <property type="match status" value="1"/>
</dbReference>
<dbReference type="Pfam" id="PF00977">
    <property type="entry name" value="His_biosynth"/>
    <property type="match status" value="1"/>
</dbReference>